<dbReference type="OrthoDB" id="547031at2759"/>
<proteinExistence type="inferred from homology"/>
<dbReference type="InterPro" id="IPR053822">
    <property type="entry name" value="SDE2-like_dom"/>
</dbReference>
<evidence type="ECO:0000256" key="6">
    <source>
        <dbReference type="ARBA" id="ARBA00023187"/>
    </source>
</evidence>
<dbReference type="Proteomes" id="UP000708148">
    <property type="component" value="Unassembled WGS sequence"/>
</dbReference>
<dbReference type="GO" id="GO:0006397">
    <property type="term" value="P:mRNA processing"/>
    <property type="evidence" value="ECO:0007669"/>
    <property type="project" value="UniProtKB-KW"/>
</dbReference>
<dbReference type="InterPro" id="IPR051421">
    <property type="entry name" value="RNA_Proc_DNA_Dmg_Regulator"/>
</dbReference>
<dbReference type="PANTHER" id="PTHR12786:SF1">
    <property type="entry name" value="SPLICING REGULATOR SDE2"/>
    <property type="match status" value="1"/>
</dbReference>
<keyword evidence="8" id="KW-0131">Cell cycle</keyword>
<dbReference type="InterPro" id="IPR000626">
    <property type="entry name" value="Ubiquitin-like_dom"/>
</dbReference>
<dbReference type="SUPFAM" id="SSF54236">
    <property type="entry name" value="Ubiquitin-like"/>
    <property type="match status" value="1"/>
</dbReference>
<dbReference type="Pfam" id="PF22782">
    <property type="entry name" value="SDE2"/>
    <property type="match status" value="1"/>
</dbReference>
<accession>A0A8S1JF59</accession>
<sequence length="358" mass="37870">FQMASLFPRLKGTQRGTAPPSPKCLSASPCAALLPLDPRRAQAHAQARLPGKTESFGDASPSSAPRSMQIFVKSLRGASLPLLIGGSESASELKATVEDLTGVPAELQRLLFAGRDLDGDSAPLSLSGLRHGATVHLALRLPGGKGGFGALLRGQGRDGKITTNFDACRDLSGRRLRHVNAEKALEEWAAAAKERELEELGRLHAKQREREEAAARRKEVDVDGMRQQRKAAMDGVKAAVAAGLSRDGAESSKRPAGSTALARPNNKKPKFYFPDEEIDDDDGLSSDADDSCNNDGSAVHSIDHNNDCRDVPEHEQEQQENDGSEGTVGVDEAGDGATVKVSTHIGASGSCSQPVEQG</sequence>
<dbReference type="GO" id="GO:0005737">
    <property type="term" value="C:cytoplasm"/>
    <property type="evidence" value="ECO:0007669"/>
    <property type="project" value="UniProtKB-SubCell"/>
</dbReference>
<keyword evidence="6" id="KW-0508">mRNA splicing</keyword>
<evidence type="ECO:0000256" key="9">
    <source>
        <dbReference type="SAM" id="MobiDB-lite"/>
    </source>
</evidence>
<keyword evidence="5" id="KW-0507">mRNA processing</keyword>
<dbReference type="EMBL" id="CAJHUC010002916">
    <property type="protein sequence ID" value="CAD7704535.1"/>
    <property type="molecule type" value="Genomic_DNA"/>
</dbReference>
<name>A0A8S1JF59_9CHLO</name>
<feature type="non-terminal residue" evidence="11">
    <location>
        <position position="358"/>
    </location>
</feature>
<comment type="similarity">
    <text evidence="3">Belongs to the SDE2 family.</text>
</comment>
<dbReference type="GO" id="GO:0008380">
    <property type="term" value="P:RNA splicing"/>
    <property type="evidence" value="ECO:0007669"/>
    <property type="project" value="UniProtKB-KW"/>
</dbReference>
<dbReference type="PROSITE" id="PS50053">
    <property type="entry name" value="UBIQUITIN_2"/>
    <property type="match status" value="1"/>
</dbReference>
<dbReference type="PANTHER" id="PTHR12786">
    <property type="entry name" value="SPLICING FACTOR SF3A-RELATED"/>
    <property type="match status" value="1"/>
</dbReference>
<keyword evidence="4" id="KW-0963">Cytoplasm</keyword>
<feature type="domain" description="Ubiquitin-like" evidence="10">
    <location>
        <begin position="68"/>
        <end position="144"/>
    </location>
</feature>
<evidence type="ECO:0000256" key="7">
    <source>
        <dbReference type="ARBA" id="ARBA00023242"/>
    </source>
</evidence>
<dbReference type="Gene3D" id="3.10.20.90">
    <property type="entry name" value="Phosphatidylinositol 3-kinase Catalytic Subunit, Chain A, domain 1"/>
    <property type="match status" value="1"/>
</dbReference>
<dbReference type="GO" id="GO:0005634">
    <property type="term" value="C:nucleus"/>
    <property type="evidence" value="ECO:0007669"/>
    <property type="project" value="UniProtKB-SubCell"/>
</dbReference>
<dbReference type="InterPro" id="IPR029071">
    <property type="entry name" value="Ubiquitin-like_domsf"/>
</dbReference>
<evidence type="ECO:0000256" key="2">
    <source>
        <dbReference type="ARBA" id="ARBA00004496"/>
    </source>
</evidence>
<dbReference type="AlphaFoldDB" id="A0A8S1JF59"/>
<dbReference type="SMART" id="SM00213">
    <property type="entry name" value="UBQ"/>
    <property type="match status" value="1"/>
</dbReference>
<dbReference type="Pfam" id="PF00240">
    <property type="entry name" value="ubiquitin"/>
    <property type="match status" value="1"/>
</dbReference>
<evidence type="ECO:0000256" key="8">
    <source>
        <dbReference type="ARBA" id="ARBA00023306"/>
    </source>
</evidence>
<evidence type="ECO:0000256" key="4">
    <source>
        <dbReference type="ARBA" id="ARBA00022490"/>
    </source>
</evidence>
<feature type="compositionally biased region" description="Polar residues" evidence="9">
    <location>
        <begin position="349"/>
        <end position="358"/>
    </location>
</feature>
<comment type="subcellular location">
    <subcellularLocation>
        <location evidence="2">Cytoplasm</location>
    </subcellularLocation>
    <subcellularLocation>
        <location evidence="1">Nucleus</location>
    </subcellularLocation>
</comment>
<feature type="compositionally biased region" description="Acidic residues" evidence="9">
    <location>
        <begin position="274"/>
        <end position="292"/>
    </location>
</feature>
<feature type="compositionally biased region" description="Basic and acidic residues" evidence="9">
    <location>
        <begin position="301"/>
        <end position="317"/>
    </location>
</feature>
<keyword evidence="7" id="KW-0539">Nucleus</keyword>
<comment type="caution">
    <text evidence="11">The sequence shown here is derived from an EMBL/GenBank/DDBJ whole genome shotgun (WGS) entry which is preliminary data.</text>
</comment>
<feature type="compositionally biased region" description="Basic and acidic residues" evidence="9">
    <location>
        <begin position="206"/>
        <end position="226"/>
    </location>
</feature>
<feature type="region of interest" description="Disordered" evidence="9">
    <location>
        <begin position="206"/>
        <end position="358"/>
    </location>
</feature>
<evidence type="ECO:0000259" key="10">
    <source>
        <dbReference type="PROSITE" id="PS50053"/>
    </source>
</evidence>
<reference evidence="11" key="1">
    <citation type="submission" date="2020-12" db="EMBL/GenBank/DDBJ databases">
        <authorList>
            <person name="Iha C."/>
        </authorList>
    </citation>
    <scope>NUCLEOTIDE SEQUENCE</scope>
</reference>
<evidence type="ECO:0000256" key="3">
    <source>
        <dbReference type="ARBA" id="ARBA00008726"/>
    </source>
</evidence>
<evidence type="ECO:0000313" key="11">
    <source>
        <dbReference type="EMBL" id="CAD7704535.1"/>
    </source>
</evidence>
<keyword evidence="12" id="KW-1185">Reference proteome</keyword>
<feature type="region of interest" description="Disordered" evidence="9">
    <location>
        <begin position="41"/>
        <end position="63"/>
    </location>
</feature>
<gene>
    <name evidence="11" type="ORF">OSTQU699_LOCUS9890</name>
</gene>
<evidence type="ECO:0000313" key="12">
    <source>
        <dbReference type="Proteomes" id="UP000708148"/>
    </source>
</evidence>
<feature type="region of interest" description="Disordered" evidence="9">
    <location>
        <begin position="1"/>
        <end position="24"/>
    </location>
</feature>
<evidence type="ECO:0000256" key="5">
    <source>
        <dbReference type="ARBA" id="ARBA00022664"/>
    </source>
</evidence>
<organism evidence="11 12">
    <name type="scientific">Ostreobium quekettii</name>
    <dbReference type="NCBI Taxonomy" id="121088"/>
    <lineage>
        <taxon>Eukaryota</taxon>
        <taxon>Viridiplantae</taxon>
        <taxon>Chlorophyta</taxon>
        <taxon>core chlorophytes</taxon>
        <taxon>Ulvophyceae</taxon>
        <taxon>TCBD clade</taxon>
        <taxon>Bryopsidales</taxon>
        <taxon>Ostreobineae</taxon>
        <taxon>Ostreobiaceae</taxon>
        <taxon>Ostreobium</taxon>
    </lineage>
</organism>
<protein>
    <recommendedName>
        <fullName evidence="10">Ubiquitin-like domain-containing protein</fullName>
    </recommendedName>
</protein>
<feature type="compositionally biased region" description="Low complexity" evidence="9">
    <location>
        <begin position="233"/>
        <end position="243"/>
    </location>
</feature>
<evidence type="ECO:0000256" key="1">
    <source>
        <dbReference type="ARBA" id="ARBA00004123"/>
    </source>
</evidence>